<dbReference type="Proteomes" id="UP001485043">
    <property type="component" value="Unassembled WGS sequence"/>
</dbReference>
<sequence length="71" mass="7855">MDIQETTSASIFKRVQVKKLRRQPLASRWDSFVATLLPEHAASATEVAHLPRGNFSDESDDDDPVGGVPVY</sequence>
<proteinExistence type="predicted"/>
<organism evidence="2 3">
    <name type="scientific">Apatococcus fuscideae</name>
    <dbReference type="NCBI Taxonomy" id="2026836"/>
    <lineage>
        <taxon>Eukaryota</taxon>
        <taxon>Viridiplantae</taxon>
        <taxon>Chlorophyta</taxon>
        <taxon>core chlorophytes</taxon>
        <taxon>Trebouxiophyceae</taxon>
        <taxon>Chlorellales</taxon>
        <taxon>Chlorellaceae</taxon>
        <taxon>Apatococcus</taxon>
    </lineage>
</organism>
<comment type="caution">
    <text evidence="2">The sequence shown here is derived from an EMBL/GenBank/DDBJ whole genome shotgun (WGS) entry which is preliminary data.</text>
</comment>
<gene>
    <name evidence="2" type="ORF">WJX84_009078</name>
</gene>
<protein>
    <submittedName>
        <fullName evidence="2">Uncharacterized protein</fullName>
    </submittedName>
</protein>
<accession>A0AAW1RVE8</accession>
<keyword evidence="3" id="KW-1185">Reference proteome</keyword>
<dbReference type="AlphaFoldDB" id="A0AAW1RVE8"/>
<dbReference type="EMBL" id="JALJOV010001955">
    <property type="protein sequence ID" value="KAK9837388.1"/>
    <property type="molecule type" value="Genomic_DNA"/>
</dbReference>
<evidence type="ECO:0000313" key="3">
    <source>
        <dbReference type="Proteomes" id="UP001485043"/>
    </source>
</evidence>
<feature type="region of interest" description="Disordered" evidence="1">
    <location>
        <begin position="48"/>
        <end position="71"/>
    </location>
</feature>
<evidence type="ECO:0000256" key="1">
    <source>
        <dbReference type="SAM" id="MobiDB-lite"/>
    </source>
</evidence>
<reference evidence="2 3" key="1">
    <citation type="journal article" date="2024" name="Nat. Commun.">
        <title>Phylogenomics reveals the evolutionary origins of lichenization in chlorophyte algae.</title>
        <authorList>
            <person name="Puginier C."/>
            <person name="Libourel C."/>
            <person name="Otte J."/>
            <person name="Skaloud P."/>
            <person name="Haon M."/>
            <person name="Grisel S."/>
            <person name="Petersen M."/>
            <person name="Berrin J.G."/>
            <person name="Delaux P.M."/>
            <person name="Dal Grande F."/>
            <person name="Keller J."/>
        </authorList>
    </citation>
    <scope>NUCLEOTIDE SEQUENCE [LARGE SCALE GENOMIC DNA]</scope>
    <source>
        <strain evidence="2 3">SAG 2523</strain>
    </source>
</reference>
<evidence type="ECO:0000313" key="2">
    <source>
        <dbReference type="EMBL" id="KAK9837388.1"/>
    </source>
</evidence>
<name>A0AAW1RVE8_9CHLO</name>